<keyword evidence="2" id="KW-0723">Serine/threonine-protein kinase</keyword>
<evidence type="ECO:0000256" key="6">
    <source>
        <dbReference type="ARBA" id="ARBA00022840"/>
    </source>
</evidence>
<dbReference type="Pfam" id="PF00069">
    <property type="entry name" value="Pkinase"/>
    <property type="match status" value="1"/>
</dbReference>
<evidence type="ECO:0000313" key="13">
    <source>
        <dbReference type="Proteomes" id="UP000268162"/>
    </source>
</evidence>
<feature type="compositionally biased region" description="Polar residues" evidence="10">
    <location>
        <begin position="125"/>
        <end position="139"/>
    </location>
</feature>
<feature type="non-terminal residue" evidence="12">
    <location>
        <position position="1"/>
    </location>
</feature>
<dbReference type="AlphaFoldDB" id="A0A4P9ZZ09"/>
<dbReference type="SMART" id="SM00220">
    <property type="entry name" value="S_TKc"/>
    <property type="match status" value="1"/>
</dbReference>
<keyword evidence="3" id="KW-0808">Transferase</keyword>
<dbReference type="Gene3D" id="1.10.510.10">
    <property type="entry name" value="Transferase(Phosphotransferase) domain 1"/>
    <property type="match status" value="1"/>
</dbReference>
<comment type="catalytic activity">
    <reaction evidence="9">
        <text>L-seryl-[protein] + ATP = O-phospho-L-seryl-[protein] + ADP + H(+)</text>
        <dbReference type="Rhea" id="RHEA:17989"/>
        <dbReference type="Rhea" id="RHEA-COMP:9863"/>
        <dbReference type="Rhea" id="RHEA-COMP:11604"/>
        <dbReference type="ChEBI" id="CHEBI:15378"/>
        <dbReference type="ChEBI" id="CHEBI:29999"/>
        <dbReference type="ChEBI" id="CHEBI:30616"/>
        <dbReference type="ChEBI" id="CHEBI:83421"/>
        <dbReference type="ChEBI" id="CHEBI:456216"/>
        <dbReference type="EC" id="2.7.11.1"/>
    </reaction>
</comment>
<dbReference type="STRING" id="215637.A0A4P9ZZ09"/>
<evidence type="ECO:0000256" key="4">
    <source>
        <dbReference type="ARBA" id="ARBA00022741"/>
    </source>
</evidence>
<keyword evidence="6" id="KW-0067">ATP-binding</keyword>
<comment type="catalytic activity">
    <reaction evidence="8">
        <text>L-threonyl-[protein] + ATP = O-phospho-L-threonyl-[protein] + ADP + H(+)</text>
        <dbReference type="Rhea" id="RHEA:46608"/>
        <dbReference type="Rhea" id="RHEA-COMP:11060"/>
        <dbReference type="Rhea" id="RHEA-COMP:11605"/>
        <dbReference type="ChEBI" id="CHEBI:15378"/>
        <dbReference type="ChEBI" id="CHEBI:30013"/>
        <dbReference type="ChEBI" id="CHEBI:30616"/>
        <dbReference type="ChEBI" id="CHEBI:61977"/>
        <dbReference type="ChEBI" id="CHEBI:456216"/>
        <dbReference type="EC" id="2.7.11.1"/>
    </reaction>
</comment>
<dbReference type="GO" id="GO:0005634">
    <property type="term" value="C:nucleus"/>
    <property type="evidence" value="ECO:0007669"/>
    <property type="project" value="TreeGrafter"/>
</dbReference>
<dbReference type="SUPFAM" id="SSF56112">
    <property type="entry name" value="Protein kinase-like (PK-like)"/>
    <property type="match status" value="1"/>
</dbReference>
<dbReference type="InterPro" id="IPR050339">
    <property type="entry name" value="CC_SR_Kinase"/>
</dbReference>
<reference evidence="13" key="1">
    <citation type="journal article" date="2018" name="Nat. Microbiol.">
        <title>Leveraging single-cell genomics to expand the fungal tree of life.</title>
        <authorList>
            <person name="Ahrendt S.R."/>
            <person name="Quandt C.A."/>
            <person name="Ciobanu D."/>
            <person name="Clum A."/>
            <person name="Salamov A."/>
            <person name="Andreopoulos B."/>
            <person name="Cheng J.F."/>
            <person name="Woyke T."/>
            <person name="Pelin A."/>
            <person name="Henrissat B."/>
            <person name="Reynolds N.K."/>
            <person name="Benny G.L."/>
            <person name="Smith M.E."/>
            <person name="James T.Y."/>
            <person name="Grigoriev I.V."/>
        </authorList>
    </citation>
    <scope>NUCLEOTIDE SEQUENCE [LARGE SCALE GENOMIC DNA]</scope>
    <source>
        <strain evidence="13">RSA 468</strain>
    </source>
</reference>
<dbReference type="FunFam" id="3.30.200.20:FF:000306">
    <property type="entry name" value="IKS protein kinase"/>
    <property type="match status" value="1"/>
</dbReference>
<evidence type="ECO:0000256" key="7">
    <source>
        <dbReference type="ARBA" id="ARBA00037982"/>
    </source>
</evidence>
<dbReference type="PROSITE" id="PS00108">
    <property type="entry name" value="PROTEIN_KINASE_ST"/>
    <property type="match status" value="1"/>
</dbReference>
<evidence type="ECO:0000259" key="11">
    <source>
        <dbReference type="PROSITE" id="PS50011"/>
    </source>
</evidence>
<dbReference type="EMBL" id="ML002309">
    <property type="protein sequence ID" value="RKP38994.1"/>
    <property type="molecule type" value="Genomic_DNA"/>
</dbReference>
<evidence type="ECO:0000256" key="10">
    <source>
        <dbReference type="SAM" id="MobiDB-lite"/>
    </source>
</evidence>
<evidence type="ECO:0000313" key="12">
    <source>
        <dbReference type="EMBL" id="RKP38994.1"/>
    </source>
</evidence>
<dbReference type="PANTHER" id="PTHR11042">
    <property type="entry name" value="EUKARYOTIC TRANSLATION INITIATION FACTOR 2-ALPHA KINASE EIF2-ALPHA KINASE -RELATED"/>
    <property type="match status" value="1"/>
</dbReference>
<gene>
    <name evidence="12" type="ORF">BJ085DRAFT_498</name>
</gene>
<dbReference type="InterPro" id="IPR008271">
    <property type="entry name" value="Ser/Thr_kinase_AS"/>
</dbReference>
<dbReference type="GO" id="GO:0005737">
    <property type="term" value="C:cytoplasm"/>
    <property type="evidence" value="ECO:0007669"/>
    <property type="project" value="TreeGrafter"/>
</dbReference>
<dbReference type="InterPro" id="IPR011009">
    <property type="entry name" value="Kinase-like_dom_sf"/>
</dbReference>
<protein>
    <recommendedName>
        <fullName evidence="1">non-specific serine/threonine protein kinase</fullName>
        <ecNumber evidence="1">2.7.11.1</ecNumber>
    </recommendedName>
</protein>
<keyword evidence="4" id="KW-0547">Nucleotide-binding</keyword>
<evidence type="ECO:0000256" key="9">
    <source>
        <dbReference type="ARBA" id="ARBA00048679"/>
    </source>
</evidence>
<evidence type="ECO:0000256" key="8">
    <source>
        <dbReference type="ARBA" id="ARBA00047899"/>
    </source>
</evidence>
<accession>A0A4P9ZZ09</accession>
<dbReference type="Gene3D" id="3.30.200.20">
    <property type="entry name" value="Phosphorylase Kinase, domain 1"/>
    <property type="match status" value="1"/>
</dbReference>
<evidence type="ECO:0000256" key="2">
    <source>
        <dbReference type="ARBA" id="ARBA00022527"/>
    </source>
</evidence>
<evidence type="ECO:0000256" key="5">
    <source>
        <dbReference type="ARBA" id="ARBA00022777"/>
    </source>
</evidence>
<name>A0A4P9ZZ09_9FUNG</name>
<sequence length="343" mass="39128">AATHLSPGIFNQGYYRNFFVEEKKLGRGLRGSVFLCQHVLDKIPLGLYAVKKVAVGDNKVWLERMLREVKLLETLRHPNIIDYKHSWIELEQLTRFGPKVPCLFILMDCANGGNLEEYIEGSAEPNGSESASPHTNAQLPPTPTTPTDPRRRVRHLSLLQIYTMFHDICQGLLHLHTLGIIHRDIKPQNLLLHYSDHLHHHQHQHHRPSGKDPSAMPRVILSDFGECEDMSHLEQRDRTGATGTLEYMAPELLQVDQRGRYLDAYSVKADVWSLGMILYYLCYSKLPFTQIDNVDILRSEILGLHGIQMPAEGQVSIPRVVHELITTMLNPNPDNRPNVIDIL</sequence>
<keyword evidence="13" id="KW-1185">Reference proteome</keyword>
<dbReference type="PANTHER" id="PTHR11042:SF138">
    <property type="entry name" value="SERINE_THREONINE-PROTEIN KINASE IKS1-RELATED"/>
    <property type="match status" value="1"/>
</dbReference>
<dbReference type="GO" id="GO:0004674">
    <property type="term" value="F:protein serine/threonine kinase activity"/>
    <property type="evidence" value="ECO:0007669"/>
    <property type="project" value="UniProtKB-KW"/>
</dbReference>
<dbReference type="EC" id="2.7.11.1" evidence="1"/>
<feature type="domain" description="Protein kinase" evidence="11">
    <location>
        <begin position="19"/>
        <end position="343"/>
    </location>
</feature>
<evidence type="ECO:0000256" key="1">
    <source>
        <dbReference type="ARBA" id="ARBA00012513"/>
    </source>
</evidence>
<evidence type="ECO:0000256" key="3">
    <source>
        <dbReference type="ARBA" id="ARBA00022679"/>
    </source>
</evidence>
<dbReference type="PROSITE" id="PS50011">
    <property type="entry name" value="PROTEIN_KINASE_DOM"/>
    <property type="match status" value="1"/>
</dbReference>
<organism evidence="12 13">
    <name type="scientific">Dimargaris cristalligena</name>
    <dbReference type="NCBI Taxonomy" id="215637"/>
    <lineage>
        <taxon>Eukaryota</taxon>
        <taxon>Fungi</taxon>
        <taxon>Fungi incertae sedis</taxon>
        <taxon>Zoopagomycota</taxon>
        <taxon>Kickxellomycotina</taxon>
        <taxon>Dimargaritomycetes</taxon>
        <taxon>Dimargaritales</taxon>
        <taxon>Dimargaritaceae</taxon>
        <taxon>Dimargaris</taxon>
    </lineage>
</organism>
<dbReference type="Proteomes" id="UP000268162">
    <property type="component" value="Unassembled WGS sequence"/>
</dbReference>
<comment type="similarity">
    <text evidence="7">Belongs to the protein kinase superfamily. Ser/Thr protein kinase family. GCN2 subfamily.</text>
</comment>
<feature type="region of interest" description="Disordered" evidence="10">
    <location>
        <begin position="120"/>
        <end position="151"/>
    </location>
</feature>
<proteinExistence type="inferred from homology"/>
<keyword evidence="5 12" id="KW-0418">Kinase</keyword>
<feature type="non-terminal residue" evidence="12">
    <location>
        <position position="343"/>
    </location>
</feature>
<dbReference type="GO" id="GO:0005524">
    <property type="term" value="F:ATP binding"/>
    <property type="evidence" value="ECO:0007669"/>
    <property type="project" value="UniProtKB-KW"/>
</dbReference>
<dbReference type="InterPro" id="IPR000719">
    <property type="entry name" value="Prot_kinase_dom"/>
</dbReference>